<dbReference type="Proteomes" id="UP000507962">
    <property type="component" value="Unassembled WGS sequence"/>
</dbReference>
<proteinExistence type="predicted"/>
<dbReference type="AlphaFoldDB" id="A0A4U8YRP4"/>
<dbReference type="Pfam" id="PF03705">
    <property type="entry name" value="CheR_N"/>
    <property type="match status" value="1"/>
</dbReference>
<dbReference type="RefSeq" id="WP_180143204.1">
    <property type="nucleotide sequence ID" value="NZ_CAADHO010000007.1"/>
</dbReference>
<gene>
    <name evidence="3" type="ORF">MSL71_36620</name>
</gene>
<dbReference type="Pfam" id="PF01739">
    <property type="entry name" value="CheR"/>
    <property type="match status" value="1"/>
</dbReference>
<dbReference type="PRINTS" id="PR00996">
    <property type="entry name" value="CHERMTFRASE"/>
</dbReference>
<dbReference type="InterPro" id="IPR022641">
    <property type="entry name" value="CheR_N"/>
</dbReference>
<keyword evidence="3" id="KW-0808">Transferase</keyword>
<dbReference type="SUPFAM" id="SSF47757">
    <property type="entry name" value="Chemotaxis receptor methyltransferase CheR, N-terminal domain"/>
    <property type="match status" value="1"/>
</dbReference>
<dbReference type="SUPFAM" id="SSF53335">
    <property type="entry name" value="S-adenosyl-L-methionine-dependent methyltransferases"/>
    <property type="match status" value="1"/>
</dbReference>
<dbReference type="PROSITE" id="PS50123">
    <property type="entry name" value="CHER"/>
    <property type="match status" value="1"/>
</dbReference>
<dbReference type="GO" id="GO:0032259">
    <property type="term" value="P:methylation"/>
    <property type="evidence" value="ECO:0007669"/>
    <property type="project" value="UniProtKB-KW"/>
</dbReference>
<evidence type="ECO:0000313" key="4">
    <source>
        <dbReference type="Proteomes" id="UP000507962"/>
    </source>
</evidence>
<evidence type="ECO:0000256" key="1">
    <source>
        <dbReference type="SAM" id="MobiDB-lite"/>
    </source>
</evidence>
<dbReference type="EMBL" id="CAADHO010000007">
    <property type="protein sequence ID" value="VFQ45999.1"/>
    <property type="molecule type" value="Genomic_DNA"/>
</dbReference>
<reference evidence="3 4" key="1">
    <citation type="submission" date="2019-03" db="EMBL/GenBank/DDBJ databases">
        <authorList>
            <person name="Nijsse B."/>
        </authorList>
    </citation>
    <scope>NUCLEOTIDE SEQUENCE [LARGE SCALE GENOMIC DNA]</scope>
    <source>
        <strain evidence="3">Desulfoluna butyratoxydans MSL71</strain>
    </source>
</reference>
<dbReference type="PANTHER" id="PTHR24422:SF8">
    <property type="entry name" value="CHEMOTAXIS PROTEIN"/>
    <property type="match status" value="1"/>
</dbReference>
<dbReference type="PANTHER" id="PTHR24422">
    <property type="entry name" value="CHEMOTAXIS PROTEIN METHYLTRANSFERASE"/>
    <property type="match status" value="1"/>
</dbReference>
<accession>A0A4U8YRP4</accession>
<keyword evidence="4" id="KW-1185">Reference proteome</keyword>
<dbReference type="SMART" id="SM00138">
    <property type="entry name" value="MeTrc"/>
    <property type="match status" value="1"/>
</dbReference>
<name>A0A4U8YRP4_9BACT</name>
<protein>
    <submittedName>
        <fullName evidence="3">S-adenosyl-l-methionine-dependent methyltransferase</fullName>
    </submittedName>
</protein>
<dbReference type="InterPro" id="IPR029063">
    <property type="entry name" value="SAM-dependent_MTases_sf"/>
</dbReference>
<dbReference type="InterPro" id="IPR050903">
    <property type="entry name" value="Bact_Chemotaxis_MeTrfase"/>
</dbReference>
<dbReference type="InterPro" id="IPR022642">
    <property type="entry name" value="CheR_C"/>
</dbReference>
<dbReference type="InterPro" id="IPR000780">
    <property type="entry name" value="CheR_MeTrfase"/>
</dbReference>
<organism evidence="3 4">
    <name type="scientific">Desulfoluna butyratoxydans</name>
    <dbReference type="NCBI Taxonomy" id="231438"/>
    <lineage>
        <taxon>Bacteria</taxon>
        <taxon>Pseudomonadati</taxon>
        <taxon>Thermodesulfobacteriota</taxon>
        <taxon>Desulfobacteria</taxon>
        <taxon>Desulfobacterales</taxon>
        <taxon>Desulfolunaceae</taxon>
        <taxon>Desulfoluna</taxon>
    </lineage>
</organism>
<feature type="domain" description="CheR-type methyltransferase" evidence="2">
    <location>
        <begin position="22"/>
        <end position="255"/>
    </location>
</feature>
<dbReference type="GO" id="GO:0008757">
    <property type="term" value="F:S-adenosylmethionine-dependent methyltransferase activity"/>
    <property type="evidence" value="ECO:0007669"/>
    <property type="project" value="InterPro"/>
</dbReference>
<keyword evidence="3" id="KW-0489">Methyltransferase</keyword>
<sequence>MAAAPSLTDNEAIEMACLLYAIHRKYGYDFQQYAAGSLCRRLKNRLKRSGLTCFSEMQYRVLNDRSFFETVLADLSINVTEMFRDPHFFKALREHVVPKLAERPFIRVWVAGCATGEEAYSMAILLQEEGLAGRFRIYATDFNERVLRTAREGIYPIESIRSYTRNHLLSGGCGCLVDHYTARYDNVIMNRAIKDTIRFSDHNLVSDSHFGEMDLILCRNVLIYFSPPLRNRVIGTFFDSLAPDGFFGLGTGESMSITAWADHMAPVVAKEKIYQKKETPSPGSEPVVSPDHAPGIDSTGVITP</sequence>
<evidence type="ECO:0000259" key="2">
    <source>
        <dbReference type="PROSITE" id="PS50123"/>
    </source>
</evidence>
<evidence type="ECO:0000313" key="3">
    <source>
        <dbReference type="EMBL" id="VFQ45999.1"/>
    </source>
</evidence>
<feature type="region of interest" description="Disordered" evidence="1">
    <location>
        <begin position="276"/>
        <end position="304"/>
    </location>
</feature>
<dbReference type="Gene3D" id="3.40.50.150">
    <property type="entry name" value="Vaccinia Virus protein VP39"/>
    <property type="match status" value="1"/>
</dbReference>